<evidence type="ECO:0000313" key="2">
    <source>
        <dbReference type="Proteomes" id="UP001497444"/>
    </source>
</evidence>
<name>A0ABP0VA59_9BRYO</name>
<protein>
    <submittedName>
        <fullName evidence="1">Uncharacterized protein</fullName>
    </submittedName>
</protein>
<proteinExistence type="predicted"/>
<accession>A0ABP0VA59</accession>
<sequence>MDSVYTYEFVVTASNISASTYPVGAFIPYPSGKSAANIRKLEAQMYDGTSSFPSNHTANPAYAFSVGANGSGIFVATASTWTQTSGSKTFYVWITTI</sequence>
<evidence type="ECO:0000313" key="1">
    <source>
        <dbReference type="EMBL" id="CAK9251264.1"/>
    </source>
</evidence>
<dbReference type="EMBL" id="CAXAQS010000349">
    <property type="protein sequence ID" value="CAK9251264.1"/>
    <property type="molecule type" value="Genomic_DNA"/>
</dbReference>
<keyword evidence="2" id="KW-1185">Reference proteome</keyword>
<gene>
    <name evidence="1" type="ORF">CSSPJE1EN1_LOCUS26642</name>
</gene>
<comment type="caution">
    <text evidence="1">The sequence shown here is derived from an EMBL/GenBank/DDBJ whole genome shotgun (WGS) entry which is preliminary data.</text>
</comment>
<organism evidence="1 2">
    <name type="scientific">Sphagnum jensenii</name>
    <dbReference type="NCBI Taxonomy" id="128206"/>
    <lineage>
        <taxon>Eukaryota</taxon>
        <taxon>Viridiplantae</taxon>
        <taxon>Streptophyta</taxon>
        <taxon>Embryophyta</taxon>
        <taxon>Bryophyta</taxon>
        <taxon>Sphagnophytina</taxon>
        <taxon>Sphagnopsida</taxon>
        <taxon>Sphagnales</taxon>
        <taxon>Sphagnaceae</taxon>
        <taxon>Sphagnum</taxon>
    </lineage>
</organism>
<dbReference type="Proteomes" id="UP001497444">
    <property type="component" value="Unassembled WGS sequence"/>
</dbReference>
<reference evidence="1" key="1">
    <citation type="submission" date="2024-02" db="EMBL/GenBank/DDBJ databases">
        <authorList>
            <consortium name="ELIXIR-Norway"/>
            <consortium name="Elixir Norway"/>
        </authorList>
    </citation>
    <scope>NUCLEOTIDE SEQUENCE</scope>
</reference>